<keyword evidence="2" id="KW-1185">Reference proteome</keyword>
<dbReference type="EMBL" id="JBEPSD010000004">
    <property type="protein sequence ID" value="MET4571062.1"/>
    <property type="molecule type" value="Genomic_DNA"/>
</dbReference>
<accession>A0ABV2Q1I0</accession>
<evidence type="ECO:0000313" key="2">
    <source>
        <dbReference type="Proteomes" id="UP001549251"/>
    </source>
</evidence>
<protein>
    <submittedName>
        <fullName evidence="1">Uncharacterized protein</fullName>
    </submittedName>
</protein>
<gene>
    <name evidence="1" type="ORF">ABIE04_003444</name>
</gene>
<evidence type="ECO:0000313" key="1">
    <source>
        <dbReference type="EMBL" id="MET4571062.1"/>
    </source>
</evidence>
<comment type="caution">
    <text evidence="1">The sequence shown here is derived from an EMBL/GenBank/DDBJ whole genome shotgun (WGS) entry which is preliminary data.</text>
</comment>
<organism evidence="1 2">
    <name type="scientific">Rhodanobacter soli</name>
    <dbReference type="NCBI Taxonomy" id="590609"/>
    <lineage>
        <taxon>Bacteria</taxon>
        <taxon>Pseudomonadati</taxon>
        <taxon>Pseudomonadota</taxon>
        <taxon>Gammaproteobacteria</taxon>
        <taxon>Lysobacterales</taxon>
        <taxon>Rhodanobacteraceae</taxon>
        <taxon>Rhodanobacter</taxon>
    </lineage>
</organism>
<proteinExistence type="predicted"/>
<dbReference type="RefSeq" id="WP_354553024.1">
    <property type="nucleotide sequence ID" value="NZ_JBEPSD010000004.1"/>
</dbReference>
<reference evidence="1 2" key="1">
    <citation type="submission" date="2024-06" db="EMBL/GenBank/DDBJ databases">
        <title>Sorghum-associated microbial communities from plants grown in Nebraska, USA.</title>
        <authorList>
            <person name="Schachtman D."/>
        </authorList>
    </citation>
    <scope>NUCLEOTIDE SEQUENCE [LARGE SCALE GENOMIC DNA]</scope>
    <source>
        <strain evidence="1 2">1757</strain>
    </source>
</reference>
<sequence>MRMVLSIKESSHGLWCICSGEAVLYDGLRFAHAIRLARGLAREKHANSGCTASVEMVCAEFTIALVHYTSPVTPQRAAA</sequence>
<dbReference type="Proteomes" id="UP001549251">
    <property type="component" value="Unassembled WGS sequence"/>
</dbReference>
<name>A0ABV2Q1I0_9GAMM</name>